<evidence type="ECO:0000256" key="3">
    <source>
        <dbReference type="ARBA" id="ARBA00022475"/>
    </source>
</evidence>
<keyword evidence="8 11" id="KW-0067">ATP-binding</keyword>
<dbReference type="CDD" id="cd14066">
    <property type="entry name" value="STKc_IRAK"/>
    <property type="match status" value="1"/>
</dbReference>
<evidence type="ECO:0000256" key="13">
    <source>
        <dbReference type="SAM" id="Phobius"/>
    </source>
</evidence>
<keyword evidence="13" id="KW-1133">Transmembrane helix</keyword>
<evidence type="ECO:0000256" key="10">
    <source>
        <dbReference type="ARBA" id="ARBA00048679"/>
    </source>
</evidence>
<keyword evidence="13" id="KW-0472">Membrane</keyword>
<evidence type="ECO:0000256" key="2">
    <source>
        <dbReference type="ARBA" id="ARBA00012513"/>
    </source>
</evidence>
<dbReference type="TAIR" id="AT3G55450">
    <property type="gene designation" value="PBL1"/>
</dbReference>
<dbReference type="Pfam" id="PF07714">
    <property type="entry name" value="PK_Tyr_Ser-Thr"/>
    <property type="match status" value="1"/>
</dbReference>
<evidence type="ECO:0000256" key="4">
    <source>
        <dbReference type="ARBA" id="ARBA00022527"/>
    </source>
</evidence>
<dbReference type="PROSITE" id="PS00108">
    <property type="entry name" value="PROTEIN_KINASE_ST"/>
    <property type="match status" value="1"/>
</dbReference>
<feature type="transmembrane region" description="Helical" evidence="13">
    <location>
        <begin position="21"/>
        <end position="44"/>
    </location>
</feature>
<evidence type="ECO:0000256" key="11">
    <source>
        <dbReference type="PROSITE-ProRule" id="PRU10141"/>
    </source>
</evidence>
<dbReference type="InterPro" id="IPR011009">
    <property type="entry name" value="Kinase-like_dom_sf"/>
</dbReference>
<dbReference type="PROSITE" id="PS00107">
    <property type="entry name" value="PROTEIN_KINASE_ATP"/>
    <property type="match status" value="1"/>
</dbReference>
<evidence type="ECO:0000313" key="15">
    <source>
        <dbReference type="Araport" id="AT3G55450"/>
    </source>
</evidence>
<name>F4IWV6_ARATH</name>
<evidence type="ECO:0000256" key="1">
    <source>
        <dbReference type="ARBA" id="ARBA00004236"/>
    </source>
</evidence>
<dbReference type="GO" id="GO:0005886">
    <property type="term" value="C:plasma membrane"/>
    <property type="evidence" value="ECO:0007669"/>
    <property type="project" value="UniProtKB-SubCell"/>
</dbReference>
<dbReference type="Araport" id="AT3G55450"/>
<dbReference type="GO" id="GO:0004674">
    <property type="term" value="F:protein serine/threonine kinase activity"/>
    <property type="evidence" value="ECO:0007669"/>
    <property type="project" value="UniProtKB-KW"/>
</dbReference>
<dbReference type="SMR" id="F4IWV6"/>
<evidence type="ECO:0000256" key="8">
    <source>
        <dbReference type="ARBA" id="ARBA00022840"/>
    </source>
</evidence>
<dbReference type="Gene3D" id="1.10.510.10">
    <property type="entry name" value="Transferase(Phosphotransferase) domain 1"/>
    <property type="match status" value="1"/>
</dbReference>
<organism evidence="16 17">
    <name type="scientific">Arabidopsis thaliana</name>
    <name type="common">Mouse-ear cress</name>
    <dbReference type="NCBI Taxonomy" id="3702"/>
    <lineage>
        <taxon>Eukaryota</taxon>
        <taxon>Viridiplantae</taxon>
        <taxon>Streptophyta</taxon>
        <taxon>Embryophyta</taxon>
        <taxon>Tracheophyta</taxon>
        <taxon>Spermatophyta</taxon>
        <taxon>Magnoliopsida</taxon>
        <taxon>eudicotyledons</taxon>
        <taxon>Gunneridae</taxon>
        <taxon>Pentapetalae</taxon>
        <taxon>rosids</taxon>
        <taxon>malvids</taxon>
        <taxon>Brassicales</taxon>
        <taxon>Brassicaceae</taxon>
        <taxon>Camelineae</taxon>
        <taxon>Arabidopsis</taxon>
    </lineage>
</organism>
<evidence type="ECO:0000256" key="9">
    <source>
        <dbReference type="ARBA" id="ARBA00047899"/>
    </source>
</evidence>
<protein>
    <recommendedName>
        <fullName evidence="2">non-specific serine/threonine protein kinase</fullName>
        <ecNumber evidence="2">2.7.11.1</ecNumber>
    </recommendedName>
</protein>
<evidence type="ECO:0000313" key="16">
    <source>
        <dbReference type="EMBL" id="AEE79386.1"/>
    </source>
</evidence>
<reference evidence="16 17" key="1">
    <citation type="journal article" date="2000" name="Nature">
        <title>Sequence and analysis of chromosome 3 of the plant Arabidopsis thaliana.</title>
        <authorList>
            <consortium name="European Union Chromosome 3 Arabidopsis Sequencing Consortium"/>
            <consortium name="Institute for Genomic Research"/>
            <consortium name="Kazusa DNA Research Institute"/>
            <person name="Salanoubat M."/>
            <person name="Lemcke K."/>
            <person name="Rieger M."/>
            <person name="Ansorge W."/>
            <person name="Unseld M."/>
            <person name="Fartmann B."/>
            <person name="Valle G."/>
            <person name="Blocker H."/>
            <person name="Perez-Alonso M."/>
            <person name="Obermaier B."/>
            <person name="Delseny M."/>
            <person name="Boutry M."/>
            <person name="Grivell L.A."/>
            <person name="Mache R."/>
            <person name="Puigdomenech P."/>
            <person name="De Simone V."/>
            <person name="Choisne N."/>
            <person name="Artiguenave F."/>
            <person name="Robert C."/>
            <person name="Brottier P."/>
            <person name="Wincker P."/>
            <person name="Cattolico L."/>
            <person name="Weissenbach J."/>
            <person name="Saurin W."/>
            <person name="Quetier F."/>
            <person name="Schafer M."/>
            <person name="Muller-Auer S."/>
            <person name="Gabel C."/>
            <person name="Fuchs M."/>
            <person name="Benes V."/>
            <person name="Wurmbach E."/>
            <person name="Drzonek H."/>
            <person name="Erfle H."/>
            <person name="Jordan N."/>
            <person name="Bangert S."/>
            <person name="Wiedelmann R."/>
            <person name="Kranz H."/>
            <person name="Voss H."/>
            <person name="Holland R."/>
            <person name="Brandt P."/>
            <person name="Nyakatura G."/>
            <person name="Vezzi A."/>
            <person name="D'Angelo M."/>
            <person name="Pallavicini A."/>
            <person name="Toppo S."/>
            <person name="Simionati B."/>
            <person name="Conrad A."/>
            <person name="Hornischer K."/>
            <person name="Kauer G."/>
            <person name="Lohnert T.H."/>
            <person name="Nordsiek G."/>
            <person name="Reichelt J."/>
            <person name="Scharfe M."/>
            <person name="Schon O."/>
            <person name="Bargues M."/>
            <person name="Terol J."/>
            <person name="Climent J."/>
            <person name="Navarro P."/>
            <person name="Collado C."/>
            <person name="Perez-Perez A."/>
            <person name="Ottenwalder B."/>
            <person name="Duchemin D."/>
            <person name="Cooke R."/>
            <person name="Laudie M."/>
            <person name="Berger-Llauro C."/>
            <person name="Purnelle B."/>
            <person name="Masuy D."/>
            <person name="de Haan M."/>
            <person name="Maarse A.C."/>
            <person name="Alcaraz J.P."/>
            <person name="Cottet A."/>
            <person name="Casacuberta E."/>
            <person name="Monfort A."/>
            <person name="Argiriou A."/>
            <person name="flores M."/>
            <person name="Liguori R."/>
            <person name="Vitale D."/>
            <person name="Mannhaupt G."/>
            <person name="Haase D."/>
            <person name="Schoof H."/>
            <person name="Rudd S."/>
            <person name="Zaccaria P."/>
            <person name="Mewes H.W."/>
            <person name="Mayer K.F."/>
            <person name="Kaul S."/>
            <person name="Town C.D."/>
            <person name="Koo H.L."/>
            <person name="Tallon L.J."/>
            <person name="Jenkins J."/>
            <person name="Rooney T."/>
            <person name="Rizzo M."/>
            <person name="Walts A."/>
            <person name="Utterback T."/>
            <person name="Fujii C.Y."/>
            <person name="Shea T.P."/>
            <person name="Creasy T.H."/>
            <person name="Haas B."/>
            <person name="Maiti R."/>
            <person name="Wu D."/>
            <person name="Peterson J."/>
            <person name="Van Aken S."/>
            <person name="Pai G."/>
            <person name="Militscher J."/>
            <person name="Sellers P."/>
            <person name="Gill J.E."/>
            <person name="Feldblyum T.V."/>
            <person name="Preuss D."/>
            <person name="Lin X."/>
            <person name="Nierman W.C."/>
            <person name="Salzberg S.L."/>
            <person name="White O."/>
            <person name="Venter J.C."/>
            <person name="Fraser C.M."/>
            <person name="Kaneko T."/>
            <person name="Nakamura Y."/>
            <person name="Sato S."/>
            <person name="Kato T."/>
            <person name="Asamizu E."/>
            <person name="Sasamoto S."/>
            <person name="Kimura T."/>
            <person name="Idesawa K."/>
            <person name="Kawashima K."/>
            <person name="Kishida Y."/>
            <person name="Kiyokawa C."/>
            <person name="Kohara M."/>
            <person name="Matsumoto M."/>
            <person name="Matsuno A."/>
            <person name="Muraki A."/>
            <person name="Nakayama S."/>
            <person name="Nakazaki N."/>
            <person name="Shinpo S."/>
            <person name="Takeuchi C."/>
            <person name="Wada T."/>
            <person name="Watanabe A."/>
            <person name="Yamada M."/>
            <person name="Yasuda M."/>
            <person name="Tabata S."/>
        </authorList>
    </citation>
    <scope>NUCLEOTIDE SEQUENCE [LARGE SCALE GENOMIC DNA]</scope>
    <source>
        <strain evidence="17">cv. Columbia</strain>
    </source>
</reference>
<dbReference type="PANTHER" id="PTHR45621">
    <property type="entry name" value="OS01G0588500 PROTEIN-RELATED"/>
    <property type="match status" value="1"/>
</dbReference>
<dbReference type="EMBL" id="CP002686">
    <property type="protein sequence ID" value="AEE79386.1"/>
    <property type="molecule type" value="Genomic_DNA"/>
</dbReference>
<keyword evidence="3" id="KW-1003">Cell membrane</keyword>
<dbReference type="PROSITE" id="PS50011">
    <property type="entry name" value="PROTEIN_KINASE_DOM"/>
    <property type="match status" value="1"/>
</dbReference>
<accession>F4IWV6</accession>
<sequence length="426" mass="47345">MGSCLSSRVLSTFSTILHLPFFFFFFFFPFFGVLSILTVVNAFVCCADKSSSGLDDLHLSSCKSSSSATAHKTEGEILSSTTVKSFSFNELKLATRNFRSDSVVGEGGFGCVFRGWLDETTLTPTKSSSGLVIAVKRLNPDGFQGHREWLTEINYLGQLSHPNLVKLIGYCLEDEQRLLVYEFMHKGSLENHLFANGNKDFKPLSWILRIKVALDAAKGLAFLHSDPVKVIYRDIKASNILLDSDFNAKLSDFGLARDGPMGEQSYVSTRVMGTFGYAAPEYVSTGHLNARSDVYSFGVVLLELLCGRQALDHNRPAKEQNLVDWARPYLTSRRKVLLIVDTRLNSQYKPEGAVRLASIAVQCLSFEPKSRPTMDQVVRALVQLQDSVVKPANVDPLKVKDTKKLVGLKTEDKYQRNGLNKKTVGL</sequence>
<dbReference type="ExpressionAtlas" id="F4IWV6">
    <property type="expression patterns" value="baseline and differential"/>
</dbReference>
<keyword evidence="13" id="KW-0812">Transmembrane</keyword>
<evidence type="ECO:0000313" key="17">
    <source>
        <dbReference type="Proteomes" id="UP000006548"/>
    </source>
</evidence>
<gene>
    <name evidence="16 18" type="primary">PBL1</name>
    <name evidence="16" type="synonym">PBS1-like 1</name>
    <name evidence="15 16" type="ordered locus">At3g55450</name>
</gene>
<dbReference type="SMART" id="SM00220">
    <property type="entry name" value="S_TKc"/>
    <property type="match status" value="1"/>
</dbReference>
<keyword evidence="7" id="KW-0418">Kinase</keyword>
<feature type="binding site" evidence="11">
    <location>
        <position position="136"/>
    </location>
    <ligand>
        <name>ATP</name>
        <dbReference type="ChEBI" id="CHEBI:30616"/>
    </ligand>
</feature>
<dbReference type="SUPFAM" id="SSF56112">
    <property type="entry name" value="Protein kinase-like (PK-like)"/>
    <property type="match status" value="1"/>
</dbReference>
<dbReference type="FunFam" id="1.10.510.10:FF:000095">
    <property type="entry name" value="protein STRUBBELIG-RECEPTOR FAMILY 8"/>
    <property type="match status" value="1"/>
</dbReference>
<dbReference type="OrthoDB" id="4062651at2759"/>
<dbReference type="InterPro" id="IPR017441">
    <property type="entry name" value="Protein_kinase_ATP_BS"/>
</dbReference>
<dbReference type="Gene3D" id="3.30.200.20">
    <property type="entry name" value="Phosphorylase Kinase, domain 1"/>
    <property type="match status" value="1"/>
</dbReference>
<dbReference type="GO" id="GO:0005524">
    <property type="term" value="F:ATP binding"/>
    <property type="evidence" value="ECO:0007669"/>
    <property type="project" value="UniProtKB-UniRule"/>
</dbReference>
<evidence type="ECO:0000256" key="7">
    <source>
        <dbReference type="ARBA" id="ARBA00022777"/>
    </source>
</evidence>
<dbReference type="InterPro" id="IPR008271">
    <property type="entry name" value="Ser/Thr_kinase_AS"/>
</dbReference>
<evidence type="ECO:0000256" key="5">
    <source>
        <dbReference type="ARBA" id="ARBA00022679"/>
    </source>
</evidence>
<keyword evidence="19 20" id="KW-1267">Proteomics identification</keyword>
<dbReference type="FunFam" id="3.30.200.20:FF:000228">
    <property type="entry name" value="Serine/threonine-protein kinase BIK1"/>
    <property type="match status" value="1"/>
</dbReference>
<comment type="catalytic activity">
    <reaction evidence="9">
        <text>L-threonyl-[protein] + ATP = O-phospho-L-threonyl-[protein] + ADP + H(+)</text>
        <dbReference type="Rhea" id="RHEA:46608"/>
        <dbReference type="Rhea" id="RHEA-COMP:11060"/>
        <dbReference type="Rhea" id="RHEA-COMP:11605"/>
        <dbReference type="ChEBI" id="CHEBI:15378"/>
        <dbReference type="ChEBI" id="CHEBI:30013"/>
        <dbReference type="ChEBI" id="CHEBI:30616"/>
        <dbReference type="ChEBI" id="CHEBI:61977"/>
        <dbReference type="ChEBI" id="CHEBI:456216"/>
        <dbReference type="EC" id="2.7.11.1"/>
    </reaction>
</comment>
<comment type="catalytic activity">
    <reaction evidence="10">
        <text>L-seryl-[protein] + ATP = O-phospho-L-seryl-[protein] + ADP + H(+)</text>
        <dbReference type="Rhea" id="RHEA:17989"/>
        <dbReference type="Rhea" id="RHEA-COMP:9863"/>
        <dbReference type="Rhea" id="RHEA-COMP:11604"/>
        <dbReference type="ChEBI" id="CHEBI:15378"/>
        <dbReference type="ChEBI" id="CHEBI:29999"/>
        <dbReference type="ChEBI" id="CHEBI:30616"/>
        <dbReference type="ChEBI" id="CHEBI:83421"/>
        <dbReference type="ChEBI" id="CHEBI:456216"/>
        <dbReference type="EC" id="2.7.11.1"/>
    </reaction>
</comment>
<dbReference type="InterPro" id="IPR050823">
    <property type="entry name" value="Plant_Ser_Thr_Prot_Kinase"/>
</dbReference>
<evidence type="ECO:0007829" key="19">
    <source>
        <dbReference type="PeptideAtlas" id="F4IWV6"/>
    </source>
</evidence>
<keyword evidence="17" id="KW-1185">Reference proteome</keyword>
<dbReference type="GeneID" id="824711"/>
<evidence type="ECO:0007829" key="20">
    <source>
        <dbReference type="ProteomicsDB" id="F4IWV6"/>
    </source>
</evidence>
<proteinExistence type="evidence at protein level"/>
<dbReference type="InterPro" id="IPR001245">
    <property type="entry name" value="Ser-Thr/Tyr_kinase_cat_dom"/>
</dbReference>
<feature type="domain" description="Protein kinase" evidence="14">
    <location>
        <begin position="98"/>
        <end position="389"/>
    </location>
</feature>
<dbReference type="ProteomicsDB" id="212155"/>
<keyword evidence="6 11" id="KW-0547">Nucleotide-binding</keyword>
<dbReference type="InterPro" id="IPR000719">
    <property type="entry name" value="Prot_kinase_dom"/>
</dbReference>
<dbReference type="RefSeq" id="NP_001190097.1">
    <property type="nucleotide sequence ID" value="NM_001203168.1"/>
</dbReference>
<keyword evidence="5" id="KW-0808">Transferase</keyword>
<evidence type="ECO:0000256" key="12">
    <source>
        <dbReference type="RuleBase" id="RU000304"/>
    </source>
</evidence>
<dbReference type="AlphaFoldDB" id="F4IWV6"/>
<comment type="subcellular location">
    <subcellularLocation>
        <location evidence="1">Cell membrane</location>
    </subcellularLocation>
</comment>
<keyword evidence="4 12" id="KW-0723">Serine/threonine-protein kinase</keyword>
<comment type="similarity">
    <text evidence="12">Belongs to the protein kinase superfamily.</text>
</comment>
<dbReference type="Proteomes" id="UP000006548">
    <property type="component" value="Chromosome 3"/>
</dbReference>
<dbReference type="EC" id="2.7.11.1" evidence="2"/>
<reference evidence="17" key="2">
    <citation type="journal article" date="2017" name="Plant J.">
        <title>Araport11: a complete reannotation of the Arabidopsis thaliana reference genome.</title>
        <authorList>
            <person name="Cheng C.Y."/>
            <person name="Krishnakumar V."/>
            <person name="Chan A.P."/>
            <person name="Thibaud-Nissen F."/>
            <person name="Schobel S."/>
            <person name="Town C.D."/>
        </authorList>
    </citation>
    <scope>GENOME REANNOTATION</scope>
    <source>
        <strain evidence="17">cv. Columbia</strain>
    </source>
</reference>
<evidence type="ECO:0000313" key="18">
    <source>
        <dbReference type="TAIR" id="AT3G55450"/>
    </source>
</evidence>
<evidence type="ECO:0000259" key="14">
    <source>
        <dbReference type="PROSITE" id="PS50011"/>
    </source>
</evidence>
<evidence type="ECO:0000256" key="6">
    <source>
        <dbReference type="ARBA" id="ARBA00022741"/>
    </source>
</evidence>